<feature type="transmembrane region" description="Helical" evidence="7">
    <location>
        <begin position="324"/>
        <end position="348"/>
    </location>
</feature>
<protein>
    <submittedName>
        <fullName evidence="8">Uncharacterized protein</fullName>
    </submittedName>
</protein>
<dbReference type="PROSITE" id="PS00218">
    <property type="entry name" value="AMINO_ACID_PERMEASE_1"/>
    <property type="match status" value="1"/>
</dbReference>
<evidence type="ECO:0000256" key="6">
    <source>
        <dbReference type="SAM" id="MobiDB-lite"/>
    </source>
</evidence>
<dbReference type="AlphaFoldDB" id="A0A2B7WKB6"/>
<evidence type="ECO:0000256" key="2">
    <source>
        <dbReference type="ARBA" id="ARBA00022448"/>
    </source>
</evidence>
<evidence type="ECO:0000256" key="7">
    <source>
        <dbReference type="SAM" id="Phobius"/>
    </source>
</evidence>
<feature type="transmembrane region" description="Helical" evidence="7">
    <location>
        <begin position="237"/>
        <end position="254"/>
    </location>
</feature>
<gene>
    <name evidence="8" type="ORF">AJ79_09386</name>
</gene>
<proteinExistence type="predicted"/>
<keyword evidence="3 7" id="KW-0812">Transmembrane</keyword>
<dbReference type="EMBL" id="PDNB01000261">
    <property type="protein sequence ID" value="PGG96979.1"/>
    <property type="molecule type" value="Genomic_DNA"/>
</dbReference>
<feature type="transmembrane region" description="Helical" evidence="7">
    <location>
        <begin position="188"/>
        <end position="212"/>
    </location>
</feature>
<reference evidence="8 9" key="1">
    <citation type="submission" date="2017-10" db="EMBL/GenBank/DDBJ databases">
        <title>Comparative genomics in systemic dimorphic fungi from Ajellomycetaceae.</title>
        <authorList>
            <person name="Munoz J.F."/>
            <person name="Mcewen J.G."/>
            <person name="Clay O.K."/>
            <person name="Cuomo C.A."/>
        </authorList>
    </citation>
    <scope>NUCLEOTIDE SEQUENCE [LARGE SCALE GENOMIC DNA]</scope>
    <source>
        <strain evidence="8 9">UAMH5409</strain>
    </source>
</reference>
<sequence>MARNGSSDIEQGKARSSYTSGAEDLKSPDQNGGQKHHFNLLSCLGMNFSITCTPLTIGTYLSLSIGTGGAPFFFYDFIFSGTGQIILCLALAELASALPHPSGPAHWAVVLGPKRASRILGYVLGWLTNACWYFISAASFLMIAQIMQAMIAAAEPSYTPQMWHAYLLYSAFIIIAFLANLPRVYKVVPWFLSGSVFVIIGTALFILISLLARAHPKQTAKAVFVEVVNETGWDSDVVVFFLSILPGIAAVGGLDSALHMTEEVAYPSKQIPQVMIGSALLSFITGVPSILIYLFCNTNPEALLDPVGGQPLIQLFFDVYRSKALSVVASVGIIIGFYMSSMAAFTSWNRLYWSFSRDGGFPFSKFTAKLSSSDNIPINALYVNTVLLIGLGAVQIGSTTALNALLGGASLCGKSSFGLCIVLLLWRGRDVLDENRWLNLGRYGLVVDIVAVIWVAWMCIWISFPLYIPVTASSMNYASIIFAGIVFIGTVYYFLGYRCLGEPIEHQEPK</sequence>
<dbReference type="Gene3D" id="1.20.1740.10">
    <property type="entry name" value="Amino acid/polyamine transporter I"/>
    <property type="match status" value="1"/>
</dbReference>
<dbReference type="PIRSF" id="PIRSF006060">
    <property type="entry name" value="AA_transporter"/>
    <property type="match status" value="1"/>
</dbReference>
<feature type="transmembrane region" description="Helical" evidence="7">
    <location>
        <begin position="474"/>
        <end position="495"/>
    </location>
</feature>
<evidence type="ECO:0000313" key="8">
    <source>
        <dbReference type="EMBL" id="PGG96979.1"/>
    </source>
</evidence>
<feature type="compositionally biased region" description="Polar residues" evidence="6">
    <location>
        <begin position="1"/>
        <end position="20"/>
    </location>
</feature>
<feature type="region of interest" description="Disordered" evidence="6">
    <location>
        <begin position="1"/>
        <end position="32"/>
    </location>
</feature>
<dbReference type="PANTHER" id="PTHR45649:SF16">
    <property type="entry name" value="7-KETO 8-AMINOPELARGONIC ACID TRANSPORTER"/>
    <property type="match status" value="1"/>
</dbReference>
<comment type="caution">
    <text evidence="8">The sequence shown here is derived from an EMBL/GenBank/DDBJ whole genome shotgun (WGS) entry which is preliminary data.</text>
</comment>
<dbReference type="PANTHER" id="PTHR45649">
    <property type="entry name" value="AMINO-ACID PERMEASE BAT1"/>
    <property type="match status" value="1"/>
</dbReference>
<keyword evidence="9" id="KW-1185">Reference proteome</keyword>
<feature type="transmembrane region" description="Helical" evidence="7">
    <location>
        <begin position="119"/>
        <end position="143"/>
    </location>
</feature>
<keyword evidence="5 7" id="KW-0472">Membrane</keyword>
<keyword evidence="4 7" id="KW-1133">Transmembrane helix</keyword>
<dbReference type="STRING" id="1447875.A0A2B7WKB6"/>
<dbReference type="GO" id="GO:0006865">
    <property type="term" value="P:amino acid transport"/>
    <property type="evidence" value="ECO:0007669"/>
    <property type="project" value="InterPro"/>
</dbReference>
<feature type="transmembrane region" description="Helical" evidence="7">
    <location>
        <begin position="379"/>
        <end position="398"/>
    </location>
</feature>
<evidence type="ECO:0000256" key="5">
    <source>
        <dbReference type="ARBA" id="ARBA00023136"/>
    </source>
</evidence>
<dbReference type="GO" id="GO:0016020">
    <property type="term" value="C:membrane"/>
    <property type="evidence" value="ECO:0007669"/>
    <property type="project" value="UniProtKB-SubCell"/>
</dbReference>
<evidence type="ECO:0000256" key="4">
    <source>
        <dbReference type="ARBA" id="ARBA00022989"/>
    </source>
</evidence>
<keyword evidence="2" id="KW-0813">Transport</keyword>
<evidence type="ECO:0000256" key="1">
    <source>
        <dbReference type="ARBA" id="ARBA00004141"/>
    </source>
</evidence>
<comment type="subcellular location">
    <subcellularLocation>
        <location evidence="1">Membrane</location>
        <topology evidence="1">Multi-pass membrane protein</topology>
    </subcellularLocation>
</comment>
<dbReference type="OrthoDB" id="2417308at2759"/>
<dbReference type="Pfam" id="PF13520">
    <property type="entry name" value="AA_permease_2"/>
    <property type="match status" value="1"/>
</dbReference>
<name>A0A2B7WKB6_9EURO</name>
<evidence type="ECO:0000313" key="9">
    <source>
        <dbReference type="Proteomes" id="UP000223968"/>
    </source>
</evidence>
<dbReference type="InterPro" id="IPR002293">
    <property type="entry name" value="AA/rel_permease1"/>
</dbReference>
<accession>A0A2B7WKB6</accession>
<dbReference type="GO" id="GO:0022857">
    <property type="term" value="F:transmembrane transporter activity"/>
    <property type="evidence" value="ECO:0007669"/>
    <property type="project" value="InterPro"/>
</dbReference>
<organism evidence="8 9">
    <name type="scientific">Helicocarpus griseus UAMH5409</name>
    <dbReference type="NCBI Taxonomy" id="1447875"/>
    <lineage>
        <taxon>Eukaryota</taxon>
        <taxon>Fungi</taxon>
        <taxon>Dikarya</taxon>
        <taxon>Ascomycota</taxon>
        <taxon>Pezizomycotina</taxon>
        <taxon>Eurotiomycetes</taxon>
        <taxon>Eurotiomycetidae</taxon>
        <taxon>Onygenales</taxon>
        <taxon>Ajellomycetaceae</taxon>
        <taxon>Helicocarpus</taxon>
    </lineage>
</organism>
<dbReference type="Proteomes" id="UP000223968">
    <property type="component" value="Unassembled WGS sequence"/>
</dbReference>
<evidence type="ECO:0000256" key="3">
    <source>
        <dbReference type="ARBA" id="ARBA00022692"/>
    </source>
</evidence>
<feature type="transmembrane region" description="Helical" evidence="7">
    <location>
        <begin position="163"/>
        <end position="181"/>
    </location>
</feature>
<feature type="transmembrane region" description="Helical" evidence="7">
    <location>
        <begin position="274"/>
        <end position="295"/>
    </location>
</feature>
<feature type="transmembrane region" description="Helical" evidence="7">
    <location>
        <begin position="73"/>
        <end position="98"/>
    </location>
</feature>
<feature type="transmembrane region" description="Helical" evidence="7">
    <location>
        <begin position="445"/>
        <end position="468"/>
    </location>
</feature>
<dbReference type="InterPro" id="IPR004840">
    <property type="entry name" value="Amino_acid_permease_CS"/>
</dbReference>
<feature type="transmembrane region" description="Helical" evidence="7">
    <location>
        <begin position="404"/>
        <end position="425"/>
    </location>
</feature>
<feature type="transmembrane region" description="Helical" evidence="7">
    <location>
        <begin position="38"/>
        <end position="61"/>
    </location>
</feature>